<dbReference type="EMBL" id="KL367580">
    <property type="protein sequence ID" value="KFD63121.1"/>
    <property type="molecule type" value="Genomic_DNA"/>
</dbReference>
<reference evidence="1" key="1">
    <citation type="journal article" date="2014" name="Nat. Genet.">
        <title>Genome and transcriptome of the porcine whipworm Trichuris suis.</title>
        <authorList>
            <person name="Jex A.R."/>
            <person name="Nejsum P."/>
            <person name="Schwarz E.M."/>
            <person name="Hu L."/>
            <person name="Young N.D."/>
            <person name="Hall R.S."/>
            <person name="Korhonen P.K."/>
            <person name="Liao S."/>
            <person name="Thamsborg S."/>
            <person name="Xia J."/>
            <person name="Xu P."/>
            <person name="Wang S."/>
            <person name="Scheerlinck J.P."/>
            <person name="Hofmann A."/>
            <person name="Sternberg P.W."/>
            <person name="Wang J."/>
            <person name="Gasser R.B."/>
        </authorList>
    </citation>
    <scope>NUCLEOTIDE SEQUENCE [LARGE SCALE GENOMIC DNA]</scope>
    <source>
        <strain evidence="1">DCEP-RM93F</strain>
    </source>
</reference>
<dbReference type="AlphaFoldDB" id="A0A085N0X5"/>
<accession>A0A085N0X5</accession>
<dbReference type="AntiFam" id="ANF00011">
    <property type="entry name" value="tRNA translation"/>
</dbReference>
<dbReference type="Proteomes" id="UP000030758">
    <property type="component" value="Unassembled WGS sequence"/>
</dbReference>
<organism evidence="1">
    <name type="scientific">Trichuris suis</name>
    <name type="common">pig whipworm</name>
    <dbReference type="NCBI Taxonomy" id="68888"/>
    <lineage>
        <taxon>Eukaryota</taxon>
        <taxon>Metazoa</taxon>
        <taxon>Ecdysozoa</taxon>
        <taxon>Nematoda</taxon>
        <taxon>Enoplea</taxon>
        <taxon>Dorylaimia</taxon>
        <taxon>Trichinellida</taxon>
        <taxon>Trichuridae</taxon>
        <taxon>Trichuris</taxon>
    </lineage>
</organism>
<evidence type="ECO:0000313" key="1">
    <source>
        <dbReference type="EMBL" id="KFD63121.1"/>
    </source>
</evidence>
<proteinExistence type="predicted"/>
<gene>
    <name evidence="1" type="ORF">M514_11055</name>
</gene>
<protein>
    <submittedName>
        <fullName evidence="1">Uncharacterized protein</fullName>
    </submittedName>
</protein>
<sequence>MKRGNKGAFSFKAMLSPVRIFKFQLGREEHCDKSMKRMPDVFRSNSGSIIHVWSSTLPTVKWKHSRRAFERLAQQATDHDSPWRELNSRPLVYKTSALTTELQRLVKQ</sequence>
<name>A0A085N0X5_9BILA</name>